<keyword evidence="3" id="KW-1133">Transmembrane helix</keyword>
<evidence type="ECO:0000256" key="1">
    <source>
        <dbReference type="ARBA" id="ARBA00007387"/>
    </source>
</evidence>
<reference evidence="8" key="1">
    <citation type="submission" date="2021-01" db="EMBL/GenBank/DDBJ databases">
        <authorList>
            <person name="Corre E."/>
            <person name="Pelletier E."/>
            <person name="Niang G."/>
            <person name="Scheremetjew M."/>
            <person name="Finn R."/>
            <person name="Kale V."/>
            <person name="Holt S."/>
            <person name="Cochrane G."/>
            <person name="Meng A."/>
            <person name="Brown T."/>
            <person name="Cohen L."/>
        </authorList>
    </citation>
    <scope>NUCLEOTIDE SEQUENCE</scope>
    <source>
        <strain evidence="8">CCMP2084</strain>
    </source>
</reference>
<evidence type="ECO:0000256" key="6">
    <source>
        <dbReference type="ARBA" id="ARBA00034303"/>
    </source>
</evidence>
<dbReference type="GO" id="GO:0005640">
    <property type="term" value="C:nuclear outer membrane"/>
    <property type="evidence" value="ECO:0007669"/>
    <property type="project" value="UniProtKB-SubCell"/>
</dbReference>
<dbReference type="InterPro" id="IPR008547">
    <property type="entry name" value="DUF829_TMEM53"/>
</dbReference>
<gene>
    <name evidence="8" type="ORF">ASEP1449_LOCUS9665</name>
</gene>
<feature type="region of interest" description="Disordered" evidence="7">
    <location>
        <begin position="279"/>
        <end position="298"/>
    </location>
</feature>
<proteinExistence type="inferred from homology"/>
<dbReference type="PANTHER" id="PTHR12265:SF30">
    <property type="entry name" value="TRANSMEMBRANE PROTEIN 53"/>
    <property type="match status" value="1"/>
</dbReference>
<comment type="subcellular location">
    <subcellularLocation>
        <location evidence="6">Nucleus outer membrane</location>
        <topology evidence="6">Single-pass membrane protein</topology>
    </subcellularLocation>
</comment>
<dbReference type="Pfam" id="PF05705">
    <property type="entry name" value="DUF829"/>
    <property type="match status" value="1"/>
</dbReference>
<sequence length="298" mass="34419">MNDEGTRHHVVLLGWLGCSPQNLKRYASFYRNDVKCSGISIGIADWKSIFLSAFHGPLEQDRPMAALAKTMLQEIENTNCRTTIIHSFSNGGCFLWEEMRRQMEERASAGQDYQFRVVGMIFDSCPCDLRVALRHPSPSDPRDTFDKAMQLCSREDQVEYQKWRASYEDGSHAEKMVHGNSNHHNDFHARAEKFWEGWMDNSFIAPELYIFSKNDELTPLQSLKELVVHRQENHGFLLVQSIVFETSGHCAHIKFHPETYKRGIQRFLNHGIQATDNKTELQKRGKDMPITSNLRANL</sequence>
<dbReference type="EMBL" id="HBHQ01014499">
    <property type="protein sequence ID" value="CAD9817833.1"/>
    <property type="molecule type" value="Transcribed_RNA"/>
</dbReference>
<evidence type="ECO:0000256" key="7">
    <source>
        <dbReference type="SAM" id="MobiDB-lite"/>
    </source>
</evidence>
<accession>A0A7S2UHQ4</accession>
<dbReference type="PROSITE" id="PS51257">
    <property type="entry name" value="PROKAR_LIPOPROTEIN"/>
    <property type="match status" value="1"/>
</dbReference>
<evidence type="ECO:0000256" key="3">
    <source>
        <dbReference type="ARBA" id="ARBA00022989"/>
    </source>
</evidence>
<keyword evidence="4" id="KW-0472">Membrane</keyword>
<organism evidence="8">
    <name type="scientific">Attheya septentrionalis</name>
    <dbReference type="NCBI Taxonomy" id="420275"/>
    <lineage>
        <taxon>Eukaryota</taxon>
        <taxon>Sar</taxon>
        <taxon>Stramenopiles</taxon>
        <taxon>Ochrophyta</taxon>
        <taxon>Bacillariophyta</taxon>
        <taxon>Coscinodiscophyceae</taxon>
        <taxon>Chaetocerotophycidae</taxon>
        <taxon>Chaetocerotales</taxon>
        <taxon>Attheyaceae</taxon>
        <taxon>Attheya</taxon>
    </lineage>
</organism>
<dbReference type="AlphaFoldDB" id="A0A7S2UHQ4"/>
<protein>
    <submittedName>
        <fullName evidence="8">Uncharacterized protein</fullName>
    </submittedName>
</protein>
<dbReference type="SUPFAM" id="SSF53474">
    <property type="entry name" value="alpha/beta-Hydrolases"/>
    <property type="match status" value="1"/>
</dbReference>
<evidence type="ECO:0000313" key="8">
    <source>
        <dbReference type="EMBL" id="CAD9817833.1"/>
    </source>
</evidence>
<dbReference type="PANTHER" id="PTHR12265">
    <property type="entry name" value="TRANSMEMBRANE PROTEIN 53"/>
    <property type="match status" value="1"/>
</dbReference>
<name>A0A7S2UHQ4_9STRA</name>
<evidence type="ECO:0000256" key="5">
    <source>
        <dbReference type="ARBA" id="ARBA00023242"/>
    </source>
</evidence>
<evidence type="ECO:0000256" key="2">
    <source>
        <dbReference type="ARBA" id="ARBA00022692"/>
    </source>
</evidence>
<evidence type="ECO:0000256" key="4">
    <source>
        <dbReference type="ARBA" id="ARBA00023136"/>
    </source>
</evidence>
<dbReference type="InterPro" id="IPR029058">
    <property type="entry name" value="AB_hydrolase_fold"/>
</dbReference>
<keyword evidence="5" id="KW-0539">Nucleus</keyword>
<comment type="similarity">
    <text evidence="1">Belongs to the TMEM53 family.</text>
</comment>
<keyword evidence="2" id="KW-0812">Transmembrane</keyword>